<dbReference type="GO" id="GO:0008270">
    <property type="term" value="F:zinc ion binding"/>
    <property type="evidence" value="ECO:0007669"/>
    <property type="project" value="InterPro"/>
</dbReference>
<dbReference type="Gene3D" id="3.10.170.10">
    <property type="match status" value="1"/>
</dbReference>
<keyword evidence="6" id="KW-0479">Metal-binding</keyword>
<dbReference type="SUPFAM" id="SSF52025">
    <property type="entry name" value="PA domain"/>
    <property type="match status" value="1"/>
</dbReference>
<dbReference type="Proteomes" id="UP000067626">
    <property type="component" value="Chromosome"/>
</dbReference>
<keyword evidence="15" id="KW-1185">Reference proteome</keyword>
<dbReference type="GO" id="GO:0005615">
    <property type="term" value="C:extracellular space"/>
    <property type="evidence" value="ECO:0007669"/>
    <property type="project" value="InterPro"/>
</dbReference>
<name>A0A0K1E6J3_CHOCO</name>
<comment type="cofactor">
    <cofactor evidence="1">
        <name>Zn(2+)</name>
        <dbReference type="ChEBI" id="CHEBI:29105"/>
    </cofactor>
</comment>
<sequence length="1214" mass="129046">MRRSLRLAALTAPLLAASQAHAVPQPNFDASFQRPVEASMVRAGAPNDPTVRAIVTATDPRNGLPTFVWGAAETSTVRTPQAGPPARAARAHLKRHADLYRLSPAALATVQVERVHDTGRGGIIVTFRQRVDGIEVHRNELDVLLKRDLSLVAISGNLHPSAVSGYSRDASAKLSPEQAIAVALHDLFGARIAEGQVVDTKRTKGDYRYFDLSEAAVSTTGLRLSRPARVKEVYFPLPDRLQAAYFLEVVGDAGSGSEPAAYAYVIAAGDGRLLYRQNLTLKAFDYRVWAKESSEPTPLAGPHADFMPHPTGSPDGSTPSFTAPVLINTNGFNTNPDGTFDPWLSLTATTTSGNNVDAYADLNSPDGYSAGDVRATITSPRTFDRTYDVNADPRVNQDQIMASVTQLFFVNNFLHDWYYDSGFDEASGNAQNDNYGRGGLGGDALLAEAQDYSGTDNANMQTFAEGDSPIMQMYVWRSSGGSASLSVQPLNASLPNEVAEFSLSTFDINAPLVLVNDGAGTLTDACTALVNAAQVAGNVALIDRGNCTFTSKAIAARNAGAVAVLIANNEQGGPPMAMSGDASVNIPVVSVSQANGAALKSALQAGQVTVNLSRQGSPTRDGTIDNSIVAHEWGHYLHHRLVACGATQCGAQSEGWGDFVALHMLLDEQHDVSGAFPLAVYATAALEDAYFGIRRAPYSHNFGFNGLTFRHIANGEPLPSNHPILNFGSNASVHNAGEVWTSMLFDAYVGLLQAHPFAEAKRRMGDYIVAGMKLAPVEPTFTEQRDAILAAAAANDTTDLVALARGFARRGAGTCAVSPSKGSSNLNGVVEDYDIRPNFSIHAITLDDGIESCDNDGILDRNETGRVTVEILNTGVAELTDARVDLSTIHPGVRFPSGSTAQFATVPPFSSAVATVEIALDSTVVAPEDVLLDVTLTSAETCAPQRSQSLLRKVHYDVVANSSRTDDVESEDVSWTPEGSVDAVWYRERQEGASNHHWRGIDFGAISDTSLVSPDLIVSSDQPFVIAFKHAFKFEFSESTAWDGAVIELSTDGGATWSDLGQYTDPGYPGRITDLSGNPLANRRGFVDESPAWPQYNDMRFDLGTTLAGRTVQVRFRIGTDQAVGDEGWQIDDIAFSGITNSPFPTIVEDGGSCGPSGEPGTGGSGPGDPLVVNPDGCGCSVIGSDTGSDPKPYLLSLAAALGLALRTRRQRRS</sequence>
<protein>
    <recommendedName>
        <fullName evidence="13">PA domain-containing protein</fullName>
    </recommendedName>
</protein>
<dbReference type="InterPro" id="IPR046450">
    <property type="entry name" value="PA_dom_sf"/>
</dbReference>
<feature type="chain" id="PRO_5005458955" description="PA domain-containing protein" evidence="12">
    <location>
        <begin position="23"/>
        <end position="1214"/>
    </location>
</feature>
<dbReference type="PATRIC" id="fig|52.7.peg.662"/>
<evidence type="ECO:0000256" key="4">
    <source>
        <dbReference type="ARBA" id="ARBA00022525"/>
    </source>
</evidence>
<evidence type="ECO:0000256" key="10">
    <source>
        <dbReference type="ARBA" id="ARBA00023145"/>
    </source>
</evidence>
<evidence type="ECO:0000259" key="13">
    <source>
        <dbReference type="Pfam" id="PF02225"/>
    </source>
</evidence>
<feature type="region of interest" description="Disordered" evidence="11">
    <location>
        <begin position="1150"/>
        <end position="1175"/>
    </location>
</feature>
<dbReference type="KEGG" id="ccro:CMC5_006170"/>
<dbReference type="PANTHER" id="PTHR33478:SF1">
    <property type="entry name" value="EXTRACELLULAR METALLOPROTEINASE MEP"/>
    <property type="match status" value="1"/>
</dbReference>
<evidence type="ECO:0000256" key="2">
    <source>
        <dbReference type="ARBA" id="ARBA00004613"/>
    </source>
</evidence>
<evidence type="ECO:0000256" key="8">
    <source>
        <dbReference type="ARBA" id="ARBA00022833"/>
    </source>
</evidence>
<dbReference type="InterPro" id="IPR050371">
    <property type="entry name" value="Fungal_virulence_M36"/>
</dbReference>
<evidence type="ECO:0000256" key="6">
    <source>
        <dbReference type="ARBA" id="ARBA00022723"/>
    </source>
</evidence>
<evidence type="ECO:0000313" key="15">
    <source>
        <dbReference type="Proteomes" id="UP000067626"/>
    </source>
</evidence>
<dbReference type="Pfam" id="PF02225">
    <property type="entry name" value="PA"/>
    <property type="match status" value="1"/>
</dbReference>
<dbReference type="PANTHER" id="PTHR33478">
    <property type="entry name" value="EXTRACELLULAR METALLOPROTEINASE MEP"/>
    <property type="match status" value="1"/>
</dbReference>
<dbReference type="EMBL" id="CP012159">
    <property type="protein sequence ID" value="AKT36501.1"/>
    <property type="molecule type" value="Genomic_DNA"/>
</dbReference>
<dbReference type="GO" id="GO:0006508">
    <property type="term" value="P:proteolysis"/>
    <property type="evidence" value="ECO:0007669"/>
    <property type="project" value="UniProtKB-KW"/>
</dbReference>
<keyword evidence="8" id="KW-0862">Zinc</keyword>
<dbReference type="InterPro" id="IPR027268">
    <property type="entry name" value="Peptidase_M4/M1_CTD_sf"/>
</dbReference>
<dbReference type="Pfam" id="PF02128">
    <property type="entry name" value="Peptidase_M36"/>
    <property type="match status" value="1"/>
</dbReference>
<evidence type="ECO:0000256" key="9">
    <source>
        <dbReference type="ARBA" id="ARBA00023049"/>
    </source>
</evidence>
<dbReference type="STRING" id="52.CMC5_006170"/>
<dbReference type="CDD" id="cd04818">
    <property type="entry name" value="PA_subtilisin_1"/>
    <property type="match status" value="1"/>
</dbReference>
<dbReference type="Gene3D" id="2.60.120.260">
    <property type="entry name" value="Galactose-binding domain-like"/>
    <property type="match status" value="1"/>
</dbReference>
<dbReference type="Gene3D" id="3.50.30.30">
    <property type="match status" value="1"/>
</dbReference>
<feature type="compositionally biased region" description="Gly residues" evidence="11">
    <location>
        <begin position="1152"/>
        <end position="1167"/>
    </location>
</feature>
<evidence type="ECO:0000256" key="3">
    <source>
        <dbReference type="ARBA" id="ARBA00006006"/>
    </source>
</evidence>
<evidence type="ECO:0000313" key="14">
    <source>
        <dbReference type="EMBL" id="AKT36501.1"/>
    </source>
</evidence>
<feature type="domain" description="PA" evidence="13">
    <location>
        <begin position="509"/>
        <end position="599"/>
    </location>
</feature>
<reference evidence="14 15" key="1">
    <citation type="submission" date="2015-07" db="EMBL/GenBank/DDBJ databases">
        <title>Genome analysis of myxobacterium Chondromyces crocatus Cm c5 reveals a high potential for natural compound synthesis and the genetic basis for the loss of fruiting body formation.</title>
        <authorList>
            <person name="Zaburannyi N."/>
            <person name="Bunk B."/>
            <person name="Maier J."/>
            <person name="Overmann J."/>
            <person name="Mueller R."/>
        </authorList>
    </citation>
    <scope>NUCLEOTIDE SEQUENCE [LARGE SCALE GENOMIC DNA]</scope>
    <source>
        <strain evidence="14 15">Cm c5</strain>
    </source>
</reference>
<evidence type="ECO:0000256" key="7">
    <source>
        <dbReference type="ARBA" id="ARBA00022801"/>
    </source>
</evidence>
<dbReference type="InterPro" id="IPR003137">
    <property type="entry name" value="PA_domain"/>
</dbReference>
<keyword evidence="9" id="KW-0482">Metalloprotease</keyword>
<dbReference type="Gene3D" id="1.10.390.10">
    <property type="entry name" value="Neutral Protease Domain 2"/>
    <property type="match status" value="1"/>
</dbReference>
<keyword evidence="10" id="KW-0865">Zymogen</keyword>
<evidence type="ECO:0000256" key="12">
    <source>
        <dbReference type="SAM" id="SignalP"/>
    </source>
</evidence>
<proteinExistence type="inferred from homology"/>
<keyword evidence="7" id="KW-0378">Hydrolase</keyword>
<dbReference type="AlphaFoldDB" id="A0A0K1E6J3"/>
<organism evidence="14 15">
    <name type="scientific">Chondromyces crocatus</name>
    <dbReference type="NCBI Taxonomy" id="52"/>
    <lineage>
        <taxon>Bacteria</taxon>
        <taxon>Pseudomonadati</taxon>
        <taxon>Myxococcota</taxon>
        <taxon>Polyangia</taxon>
        <taxon>Polyangiales</taxon>
        <taxon>Polyangiaceae</taxon>
        <taxon>Chondromyces</taxon>
    </lineage>
</organism>
<keyword evidence="4" id="KW-0964">Secreted</keyword>
<gene>
    <name evidence="14" type="ORF">CMC5_006170</name>
</gene>
<feature type="region of interest" description="Disordered" evidence="11">
    <location>
        <begin position="295"/>
        <end position="319"/>
    </location>
</feature>
<keyword evidence="5" id="KW-0645">Protease</keyword>
<comment type="similarity">
    <text evidence="3">Belongs to the peptidase M36 family.</text>
</comment>
<dbReference type="GO" id="GO:0004222">
    <property type="term" value="F:metalloendopeptidase activity"/>
    <property type="evidence" value="ECO:0007669"/>
    <property type="project" value="InterPro"/>
</dbReference>
<accession>A0A0K1E6J3</accession>
<dbReference type="SUPFAM" id="SSF55486">
    <property type="entry name" value="Metalloproteases ('zincins'), catalytic domain"/>
    <property type="match status" value="1"/>
</dbReference>
<evidence type="ECO:0000256" key="1">
    <source>
        <dbReference type="ARBA" id="ARBA00001947"/>
    </source>
</evidence>
<evidence type="ECO:0000256" key="5">
    <source>
        <dbReference type="ARBA" id="ARBA00022670"/>
    </source>
</evidence>
<evidence type="ECO:0000256" key="11">
    <source>
        <dbReference type="SAM" id="MobiDB-lite"/>
    </source>
</evidence>
<dbReference type="InterPro" id="IPR001842">
    <property type="entry name" value="Peptidase_M36"/>
</dbReference>
<keyword evidence="12" id="KW-0732">Signal</keyword>
<comment type="subcellular location">
    <subcellularLocation>
        <location evidence="2">Secreted</location>
    </subcellularLocation>
</comment>
<feature type="signal peptide" evidence="12">
    <location>
        <begin position="1"/>
        <end position="22"/>
    </location>
</feature>
<dbReference type="OrthoDB" id="5377264at2"/>